<dbReference type="InterPro" id="IPR001750">
    <property type="entry name" value="ND/Mrp_TM"/>
</dbReference>
<keyword evidence="13" id="KW-0520">NAD</keyword>
<keyword evidence="7" id="KW-0679">Respiratory chain</keyword>
<evidence type="ECO:0000256" key="12">
    <source>
        <dbReference type="ARBA" id="ARBA00022989"/>
    </source>
</evidence>
<evidence type="ECO:0000256" key="13">
    <source>
        <dbReference type="ARBA" id="ARBA00023027"/>
    </source>
</evidence>
<dbReference type="GO" id="GO:0006120">
    <property type="term" value="P:mitochondrial electron transport, NADH to ubiquinone"/>
    <property type="evidence" value="ECO:0007669"/>
    <property type="project" value="TreeGrafter"/>
</dbReference>
<comment type="subcellular location">
    <subcellularLocation>
        <location evidence="2">Mitochondrion inner membrane</location>
        <topology evidence="2">Multi-pass membrane protein</topology>
    </subcellularLocation>
</comment>
<geneLocation type="mitochondrion" evidence="22"/>
<evidence type="ECO:0000256" key="9">
    <source>
        <dbReference type="ARBA" id="ARBA00022792"/>
    </source>
</evidence>
<dbReference type="Pfam" id="PF00361">
    <property type="entry name" value="Proton_antipo_M"/>
    <property type="match status" value="1"/>
</dbReference>
<name>A0A8F3FPX5_9HEMI</name>
<keyword evidence="11" id="KW-0249">Electron transport</keyword>
<feature type="transmembrane region" description="Helical" evidence="19">
    <location>
        <begin position="261"/>
        <end position="280"/>
    </location>
</feature>
<comment type="function">
    <text evidence="1">Core subunit of the mitochondrial membrane respiratory chain NADH dehydrogenase (Complex I) that is believed to belong to the minimal assembly required for catalysis. Complex I functions in the transfer of electrons from NADH to the respiratory chain. The immediate electron acceptor for the enzyme is believed to be ubiquinone.</text>
</comment>
<dbReference type="PANTHER" id="PTHR46552">
    <property type="entry name" value="NADH-UBIQUINONE OXIDOREDUCTASE CHAIN 2"/>
    <property type="match status" value="1"/>
</dbReference>
<dbReference type="EC" id="7.1.1.2" evidence="4"/>
<evidence type="ECO:0000256" key="3">
    <source>
        <dbReference type="ARBA" id="ARBA00007012"/>
    </source>
</evidence>
<sequence length="321" mass="37426">MKINSTKMMFLMILFLSTIMVLSSNNILMSWMAMEMNLFMFLPMMTKKQKMKDQPMKYFIIQSLSSSTMLMSILMNLNSEIPLSMSILLMTSMLMKMGMIPFHMWLPTIMNKMSWNNCFILSTWQKIAPINILSQLIELKMLILPLCLSLLMAPITAIKQLSSKKIMAYSSISNSPWMLISMMMSKFLFYMFMMIYSTLTFMMMKTMKNMNLNFINQILTSTKMQKLNLIILTLSMSGMPPMTGFLPKWMILQQMINFSEMVSMSMIFSSMFATFMYMKMSSNFMLSMNTKKKNKKISKNLNLDIIFNMLGLPLMIILKSN</sequence>
<keyword evidence="12 19" id="KW-1133">Transmembrane helix</keyword>
<dbReference type="PANTHER" id="PTHR46552:SF1">
    <property type="entry name" value="NADH-UBIQUINONE OXIDOREDUCTASE CHAIN 2"/>
    <property type="match status" value="1"/>
</dbReference>
<feature type="signal peptide" evidence="20">
    <location>
        <begin position="1"/>
        <end position="23"/>
    </location>
</feature>
<keyword evidence="10" id="KW-1278">Translocase</keyword>
<proteinExistence type="inferred from homology"/>
<keyword evidence="9" id="KW-0999">Mitochondrion inner membrane</keyword>
<feature type="transmembrane region" description="Helical" evidence="19">
    <location>
        <begin position="187"/>
        <end position="206"/>
    </location>
</feature>
<gene>
    <name evidence="22" type="primary">ND2</name>
</gene>
<dbReference type="EMBL" id="MW848343">
    <property type="protein sequence ID" value="QWZ47756.1"/>
    <property type="molecule type" value="Genomic_DNA"/>
</dbReference>
<evidence type="ECO:0000259" key="21">
    <source>
        <dbReference type="Pfam" id="PF00361"/>
    </source>
</evidence>
<dbReference type="GO" id="GO:0005743">
    <property type="term" value="C:mitochondrial inner membrane"/>
    <property type="evidence" value="ECO:0007669"/>
    <property type="project" value="UniProtKB-SubCell"/>
</dbReference>
<evidence type="ECO:0000256" key="7">
    <source>
        <dbReference type="ARBA" id="ARBA00022660"/>
    </source>
</evidence>
<keyword evidence="6" id="KW-0813">Transport</keyword>
<keyword evidence="15 22" id="KW-0496">Mitochondrion</keyword>
<comment type="similarity">
    <text evidence="3">Belongs to the complex I subunit 2 family.</text>
</comment>
<evidence type="ECO:0000313" key="22">
    <source>
        <dbReference type="EMBL" id="QWZ47756.1"/>
    </source>
</evidence>
<dbReference type="GO" id="GO:0008137">
    <property type="term" value="F:NADH dehydrogenase (ubiquinone) activity"/>
    <property type="evidence" value="ECO:0007669"/>
    <property type="project" value="UniProtKB-EC"/>
</dbReference>
<evidence type="ECO:0000256" key="6">
    <source>
        <dbReference type="ARBA" id="ARBA00022448"/>
    </source>
</evidence>
<evidence type="ECO:0000256" key="19">
    <source>
        <dbReference type="SAM" id="Phobius"/>
    </source>
</evidence>
<evidence type="ECO:0000256" key="2">
    <source>
        <dbReference type="ARBA" id="ARBA00004448"/>
    </source>
</evidence>
<evidence type="ECO:0000256" key="10">
    <source>
        <dbReference type="ARBA" id="ARBA00022967"/>
    </source>
</evidence>
<feature type="transmembrane region" description="Helical" evidence="19">
    <location>
        <begin position="227"/>
        <end position="249"/>
    </location>
</feature>
<keyword evidence="14" id="KW-0830">Ubiquinone</keyword>
<keyword evidence="16 19" id="KW-0472">Membrane</keyword>
<organism evidence="22">
    <name type="scientific">Loxocephala perpunctata</name>
    <dbReference type="NCBI Taxonomy" id="2851908"/>
    <lineage>
        <taxon>Eukaryota</taxon>
        <taxon>Metazoa</taxon>
        <taxon>Ecdysozoa</taxon>
        <taxon>Arthropoda</taxon>
        <taxon>Hexapoda</taxon>
        <taxon>Insecta</taxon>
        <taxon>Pterygota</taxon>
        <taxon>Neoptera</taxon>
        <taxon>Paraneoptera</taxon>
        <taxon>Hemiptera</taxon>
        <taxon>Auchenorrhyncha</taxon>
        <taxon>Fulgoroidea</taxon>
        <taxon>Eurybrachidae</taxon>
        <taxon>Loxocephala</taxon>
    </lineage>
</organism>
<evidence type="ECO:0000256" key="11">
    <source>
        <dbReference type="ARBA" id="ARBA00022982"/>
    </source>
</evidence>
<evidence type="ECO:0000256" key="14">
    <source>
        <dbReference type="ARBA" id="ARBA00023075"/>
    </source>
</evidence>
<keyword evidence="8 19" id="KW-0812">Transmembrane</keyword>
<evidence type="ECO:0000256" key="1">
    <source>
        <dbReference type="ARBA" id="ARBA00003257"/>
    </source>
</evidence>
<feature type="transmembrane region" description="Helical" evidence="19">
    <location>
        <begin position="301"/>
        <end position="318"/>
    </location>
</feature>
<feature type="domain" description="NADH:quinone oxidoreductase/Mrp antiporter transmembrane" evidence="21">
    <location>
        <begin position="24"/>
        <end position="272"/>
    </location>
</feature>
<evidence type="ECO:0000256" key="18">
    <source>
        <dbReference type="ARBA" id="ARBA00049551"/>
    </source>
</evidence>
<protein>
    <recommendedName>
        <fullName evidence="5">NADH-ubiquinone oxidoreductase chain 2</fullName>
        <ecNumber evidence="4">7.1.1.2</ecNumber>
    </recommendedName>
    <alternativeName>
        <fullName evidence="17">NADH dehydrogenase subunit 2</fullName>
    </alternativeName>
</protein>
<dbReference type="InterPro" id="IPR050175">
    <property type="entry name" value="Complex_I_Subunit_2"/>
</dbReference>
<keyword evidence="20" id="KW-0732">Signal</keyword>
<evidence type="ECO:0000256" key="20">
    <source>
        <dbReference type="SAM" id="SignalP"/>
    </source>
</evidence>
<reference evidence="22" key="1">
    <citation type="submission" date="2021-03" db="EMBL/GenBank/DDBJ databases">
        <authorList>
            <person name="Xu Y."/>
        </authorList>
    </citation>
    <scope>NUCLEOTIDE SEQUENCE</scope>
</reference>
<evidence type="ECO:0000256" key="5">
    <source>
        <dbReference type="ARBA" id="ARBA00021008"/>
    </source>
</evidence>
<evidence type="ECO:0000256" key="17">
    <source>
        <dbReference type="ARBA" id="ARBA00031028"/>
    </source>
</evidence>
<evidence type="ECO:0000256" key="15">
    <source>
        <dbReference type="ARBA" id="ARBA00023128"/>
    </source>
</evidence>
<evidence type="ECO:0000256" key="4">
    <source>
        <dbReference type="ARBA" id="ARBA00012944"/>
    </source>
</evidence>
<evidence type="ECO:0000256" key="8">
    <source>
        <dbReference type="ARBA" id="ARBA00022692"/>
    </source>
</evidence>
<accession>A0A8F3FPX5</accession>
<comment type="catalytic activity">
    <reaction evidence="18">
        <text>a ubiquinone + NADH + 5 H(+)(in) = a ubiquinol + NAD(+) + 4 H(+)(out)</text>
        <dbReference type="Rhea" id="RHEA:29091"/>
        <dbReference type="Rhea" id="RHEA-COMP:9565"/>
        <dbReference type="Rhea" id="RHEA-COMP:9566"/>
        <dbReference type="ChEBI" id="CHEBI:15378"/>
        <dbReference type="ChEBI" id="CHEBI:16389"/>
        <dbReference type="ChEBI" id="CHEBI:17976"/>
        <dbReference type="ChEBI" id="CHEBI:57540"/>
        <dbReference type="ChEBI" id="CHEBI:57945"/>
        <dbReference type="EC" id="7.1.1.2"/>
    </reaction>
</comment>
<evidence type="ECO:0000256" key="16">
    <source>
        <dbReference type="ARBA" id="ARBA00023136"/>
    </source>
</evidence>
<feature type="chain" id="PRO_5042127602" description="NADH-ubiquinone oxidoreductase chain 2" evidence="20">
    <location>
        <begin position="24"/>
        <end position="321"/>
    </location>
</feature>
<dbReference type="AlphaFoldDB" id="A0A8F3FPX5"/>